<organism evidence="1 2">
    <name type="scientific">Puccinia triticina</name>
    <dbReference type="NCBI Taxonomy" id="208348"/>
    <lineage>
        <taxon>Eukaryota</taxon>
        <taxon>Fungi</taxon>
        <taxon>Dikarya</taxon>
        <taxon>Basidiomycota</taxon>
        <taxon>Pucciniomycotina</taxon>
        <taxon>Pucciniomycetes</taxon>
        <taxon>Pucciniales</taxon>
        <taxon>Pucciniaceae</taxon>
        <taxon>Puccinia</taxon>
    </lineage>
</organism>
<reference evidence="1" key="1">
    <citation type="submission" date="2022-10" db="EMBL/GenBank/DDBJ databases">
        <title>Puccinia triticina Genome sequencing and assembly.</title>
        <authorList>
            <person name="Li C."/>
        </authorList>
    </citation>
    <scope>NUCLEOTIDE SEQUENCE</scope>
    <source>
        <strain evidence="1">Pt15</strain>
    </source>
</reference>
<dbReference type="EMBL" id="CP110433">
    <property type="protein sequence ID" value="WAQ90795.1"/>
    <property type="molecule type" value="Genomic_DNA"/>
</dbReference>
<gene>
    <name evidence="1" type="ORF">PtA15_13A194</name>
</gene>
<protein>
    <submittedName>
        <fullName evidence="1">Uncharacterized protein</fullName>
    </submittedName>
</protein>
<evidence type="ECO:0000313" key="1">
    <source>
        <dbReference type="EMBL" id="WAQ90795.1"/>
    </source>
</evidence>
<proteinExistence type="predicted"/>
<name>A0ABY7D1L8_9BASI</name>
<accession>A0ABY7D1L8</accession>
<sequence>MEESLGTAWRKIAITPEQALACATTCATITRKIAEQRAKVVEDLLTALSGIETVEERDLLLMVWYNKTELRQRFLALMEEKQPLYASAVQEKAPQLVLVASKS</sequence>
<keyword evidence="2" id="KW-1185">Reference proteome</keyword>
<dbReference type="Proteomes" id="UP001164743">
    <property type="component" value="Chromosome 13A"/>
</dbReference>
<evidence type="ECO:0000313" key="2">
    <source>
        <dbReference type="Proteomes" id="UP001164743"/>
    </source>
</evidence>
<dbReference type="RefSeq" id="XP_053026350.1">
    <property type="nucleotide sequence ID" value="XM_053162367.1"/>
</dbReference>
<dbReference type="GeneID" id="77803262"/>